<feature type="transmembrane region" description="Helical" evidence="5">
    <location>
        <begin position="29"/>
        <end position="51"/>
    </location>
</feature>
<evidence type="ECO:0000256" key="5">
    <source>
        <dbReference type="SAM" id="Phobius"/>
    </source>
</evidence>
<dbReference type="PROSITE" id="PS50850">
    <property type="entry name" value="MFS"/>
    <property type="match status" value="1"/>
</dbReference>
<dbReference type="Pfam" id="PF07690">
    <property type="entry name" value="MFS_1"/>
    <property type="match status" value="1"/>
</dbReference>
<feature type="transmembrane region" description="Helical" evidence="5">
    <location>
        <begin position="308"/>
        <end position="332"/>
    </location>
</feature>
<keyword evidence="4 5" id="KW-0472">Membrane</keyword>
<evidence type="ECO:0000313" key="7">
    <source>
        <dbReference type="EMBL" id="GID46103.1"/>
    </source>
</evidence>
<feature type="transmembrane region" description="Helical" evidence="5">
    <location>
        <begin position="216"/>
        <end position="243"/>
    </location>
</feature>
<dbReference type="InterPro" id="IPR011701">
    <property type="entry name" value="MFS"/>
</dbReference>
<dbReference type="PANTHER" id="PTHR23531">
    <property type="entry name" value="QUINOLENE RESISTANCE PROTEIN NORA"/>
    <property type="match status" value="1"/>
</dbReference>
<keyword evidence="3 5" id="KW-1133">Transmembrane helix</keyword>
<protein>
    <submittedName>
        <fullName evidence="7">MFS transporter</fullName>
    </submittedName>
</protein>
<feature type="transmembrane region" description="Helical" evidence="5">
    <location>
        <begin position="177"/>
        <end position="195"/>
    </location>
</feature>
<evidence type="ECO:0000259" key="6">
    <source>
        <dbReference type="PROSITE" id="PS50850"/>
    </source>
</evidence>
<feature type="transmembrane region" description="Helical" evidence="5">
    <location>
        <begin position="344"/>
        <end position="364"/>
    </location>
</feature>
<evidence type="ECO:0000256" key="3">
    <source>
        <dbReference type="ARBA" id="ARBA00022989"/>
    </source>
</evidence>
<feature type="transmembrane region" description="Helical" evidence="5">
    <location>
        <begin position="284"/>
        <end position="302"/>
    </location>
</feature>
<feature type="transmembrane region" description="Helical" evidence="5">
    <location>
        <begin position="255"/>
        <end position="272"/>
    </location>
</feature>
<dbReference type="InterPro" id="IPR005829">
    <property type="entry name" value="Sugar_transporter_CS"/>
</dbReference>
<feature type="transmembrane region" description="Helical" evidence="5">
    <location>
        <begin position="57"/>
        <end position="79"/>
    </location>
</feature>
<dbReference type="InterPro" id="IPR036259">
    <property type="entry name" value="MFS_trans_sf"/>
</dbReference>
<name>A0ABQ3WIQ1_9ACTN</name>
<dbReference type="PANTHER" id="PTHR23531:SF1">
    <property type="entry name" value="QUINOLENE RESISTANCE PROTEIN NORA"/>
    <property type="match status" value="1"/>
</dbReference>
<evidence type="ECO:0000256" key="2">
    <source>
        <dbReference type="ARBA" id="ARBA00022692"/>
    </source>
</evidence>
<comment type="subcellular location">
    <subcellularLocation>
        <location evidence="1">Cell membrane</location>
        <topology evidence="1">Multi-pass membrane protein</topology>
    </subcellularLocation>
</comment>
<reference evidence="7" key="1">
    <citation type="submission" date="2021-01" db="EMBL/GenBank/DDBJ databases">
        <title>Whole genome shotgun sequence of Actinoplanes capillaceus NBRC 16408.</title>
        <authorList>
            <person name="Komaki H."/>
            <person name="Tamura T."/>
        </authorList>
    </citation>
    <scope>NUCLEOTIDE SEQUENCE [LARGE SCALE GENOMIC DNA]</scope>
    <source>
        <strain evidence="7">NBRC 16408</strain>
    </source>
</reference>
<dbReference type="RefSeq" id="WP_204296475.1">
    <property type="nucleotide sequence ID" value="NZ_BAAAGQ010000005.1"/>
</dbReference>
<comment type="caution">
    <text evidence="7">The sequence shown here is derived from an EMBL/GenBank/DDBJ whole genome shotgun (WGS) entry which is preliminary data.</text>
</comment>
<sequence length="400" mass="40385">MVDPPPAAQPNAPATTIVEPILTRPMARLLVVSLGALGSFYLLMPVVPAYAAGNGAGGMGVGLSTGVLMLGTVLTELAAPALIARHGYRTVVALALLLLGTPAVLLVASSWPPVVLGVCLLRGAGLGIVFVAGAALVAELAPDTRRSEALGLYGATVGVPSIVCLPLGVWLSGHVGFAPVFVTGAALALLSLAAVRGMPARSARVEPMPPGTLRRYLDVGGLAGPMVVFAAVALVAGVLLTFLPLSLSATSPGSAAVALLVQSCTTPLARWVAGRYGDRYGGSLLLPAVIAVVLGTAGLAWVHSPLAVIAGVALFGAGFGVAQNVTLALMFARVARSGFARVSTLWNLAYDAGMGIGAVSFGLLVSPIGYSAGFALTAAVLLTVLVPAWRERHRFPARMA</sequence>
<proteinExistence type="predicted"/>
<feature type="transmembrane region" description="Helical" evidence="5">
    <location>
        <begin position="114"/>
        <end position="138"/>
    </location>
</feature>
<dbReference type="PROSITE" id="PS00217">
    <property type="entry name" value="SUGAR_TRANSPORT_2"/>
    <property type="match status" value="1"/>
</dbReference>
<evidence type="ECO:0000256" key="1">
    <source>
        <dbReference type="ARBA" id="ARBA00004651"/>
    </source>
</evidence>
<dbReference type="EMBL" id="BOMF01000066">
    <property type="protein sequence ID" value="GID46103.1"/>
    <property type="molecule type" value="Genomic_DNA"/>
</dbReference>
<feature type="domain" description="Major facilitator superfamily (MFS) profile" evidence="6">
    <location>
        <begin position="24"/>
        <end position="390"/>
    </location>
</feature>
<organism evidence="7">
    <name type="scientific">Actinoplanes campanulatus</name>
    <dbReference type="NCBI Taxonomy" id="113559"/>
    <lineage>
        <taxon>Bacteria</taxon>
        <taxon>Bacillati</taxon>
        <taxon>Actinomycetota</taxon>
        <taxon>Actinomycetes</taxon>
        <taxon>Micromonosporales</taxon>
        <taxon>Micromonosporaceae</taxon>
        <taxon>Actinoplanes</taxon>
    </lineage>
</organism>
<dbReference type="SUPFAM" id="SSF103473">
    <property type="entry name" value="MFS general substrate transporter"/>
    <property type="match status" value="1"/>
</dbReference>
<dbReference type="InterPro" id="IPR020846">
    <property type="entry name" value="MFS_dom"/>
</dbReference>
<feature type="transmembrane region" description="Helical" evidence="5">
    <location>
        <begin position="150"/>
        <end position="171"/>
    </location>
</feature>
<gene>
    <name evidence="7" type="ORF">Aca07nite_33780</name>
</gene>
<feature type="transmembrane region" description="Helical" evidence="5">
    <location>
        <begin position="91"/>
        <end position="108"/>
    </location>
</feature>
<evidence type="ECO:0000256" key="4">
    <source>
        <dbReference type="ARBA" id="ARBA00023136"/>
    </source>
</evidence>
<keyword evidence="2 5" id="KW-0812">Transmembrane</keyword>
<dbReference type="Gene3D" id="1.20.1250.20">
    <property type="entry name" value="MFS general substrate transporter like domains"/>
    <property type="match status" value="1"/>
</dbReference>
<feature type="transmembrane region" description="Helical" evidence="5">
    <location>
        <begin position="370"/>
        <end position="389"/>
    </location>
</feature>
<dbReference type="InterPro" id="IPR052714">
    <property type="entry name" value="MFS_Exporter"/>
</dbReference>
<accession>A0ABQ3WIQ1</accession>